<dbReference type="AlphaFoldDB" id="A0A382XFS4"/>
<dbReference type="EMBL" id="UINC01167273">
    <property type="protein sequence ID" value="SVD69689.1"/>
    <property type="molecule type" value="Genomic_DNA"/>
</dbReference>
<proteinExistence type="predicted"/>
<accession>A0A382XFS4</accession>
<feature type="non-terminal residue" evidence="1">
    <location>
        <position position="54"/>
    </location>
</feature>
<protein>
    <submittedName>
        <fullName evidence="1">Uncharacterized protein</fullName>
    </submittedName>
</protein>
<evidence type="ECO:0000313" key="1">
    <source>
        <dbReference type="EMBL" id="SVD69689.1"/>
    </source>
</evidence>
<sequence length="54" mass="6623">MKIWCYLCGECKDSLGMNVDKECVDCQRKAWIRRRKEFYAEKRASGWTPEYRKR</sequence>
<reference evidence="1" key="1">
    <citation type="submission" date="2018-05" db="EMBL/GenBank/DDBJ databases">
        <authorList>
            <person name="Lanie J.A."/>
            <person name="Ng W.-L."/>
            <person name="Kazmierczak K.M."/>
            <person name="Andrzejewski T.M."/>
            <person name="Davidsen T.M."/>
            <person name="Wayne K.J."/>
            <person name="Tettelin H."/>
            <person name="Glass J.I."/>
            <person name="Rusch D."/>
            <person name="Podicherti R."/>
            <person name="Tsui H.-C.T."/>
            <person name="Winkler M.E."/>
        </authorList>
    </citation>
    <scope>NUCLEOTIDE SEQUENCE</scope>
</reference>
<name>A0A382XFS4_9ZZZZ</name>
<gene>
    <name evidence="1" type="ORF">METZ01_LOCUS422543</name>
</gene>
<organism evidence="1">
    <name type="scientific">marine metagenome</name>
    <dbReference type="NCBI Taxonomy" id="408172"/>
    <lineage>
        <taxon>unclassified sequences</taxon>
        <taxon>metagenomes</taxon>
        <taxon>ecological metagenomes</taxon>
    </lineage>
</organism>